<dbReference type="OrthoDB" id="7784573at2"/>
<dbReference type="AlphaFoldDB" id="A0A221K7V9"/>
<evidence type="ECO:0000313" key="1">
    <source>
        <dbReference type="EMBL" id="ASM75084.1"/>
    </source>
</evidence>
<organism evidence="1 2">
    <name type="scientific">Pseudosulfitobacter pseudonitzschiae</name>
    <dbReference type="NCBI Taxonomy" id="1402135"/>
    <lineage>
        <taxon>Bacteria</taxon>
        <taxon>Pseudomonadati</taxon>
        <taxon>Pseudomonadota</taxon>
        <taxon>Alphaproteobacteria</taxon>
        <taxon>Rhodobacterales</taxon>
        <taxon>Roseobacteraceae</taxon>
        <taxon>Pseudosulfitobacter</taxon>
    </lineage>
</organism>
<geneLocation type="plasmid" evidence="1 2">
    <name>pSMR1-3</name>
</geneLocation>
<dbReference type="Proteomes" id="UP000199754">
    <property type="component" value="Plasmid pSMR1-3"/>
</dbReference>
<proteinExistence type="predicted"/>
<dbReference type="EMBL" id="CP022418">
    <property type="protein sequence ID" value="ASM75084.1"/>
    <property type="molecule type" value="Genomic_DNA"/>
</dbReference>
<protein>
    <submittedName>
        <fullName evidence="1">Uncharacterized protein</fullName>
    </submittedName>
</protein>
<evidence type="ECO:0000313" key="2">
    <source>
        <dbReference type="Proteomes" id="UP000199754"/>
    </source>
</evidence>
<dbReference type="KEGG" id="spse:SULPSESMR1_04361"/>
<reference evidence="1 2" key="1">
    <citation type="submission" date="2017-07" db="EMBL/GenBank/DDBJ databases">
        <title>Genome Sequence of Sulfitobacter pseudonitzschiae Strain SMR1 Isolated from a culture of the Diatom Skeletonema marinoi.</title>
        <authorList>
            <person name="Topel M."/>
            <person name="Pinder M.I.M."/>
            <person name="Johansson O.N."/>
            <person name="Kourtchenko O."/>
            <person name="Godhe A."/>
            <person name="Clarke A.K."/>
        </authorList>
    </citation>
    <scope>NUCLEOTIDE SEQUENCE [LARGE SCALE GENOMIC DNA]</scope>
    <source>
        <strain evidence="1 2">SMR1</strain>
        <plasmid evidence="1 2">pSMR1-3</plasmid>
    </source>
</reference>
<dbReference type="RefSeq" id="WP_089423098.1">
    <property type="nucleotide sequence ID" value="NZ_CP022418.1"/>
</dbReference>
<keyword evidence="2" id="KW-1185">Reference proteome</keyword>
<accession>A0A221K7V9</accession>
<gene>
    <name evidence="1" type="ORF">SULPSESMR1_04361</name>
</gene>
<name>A0A221K7V9_9RHOB</name>
<sequence length="615" mass="68534">MPHAVDRIFWLIRSAIIPVGLAMLAAAVLTTSSQAQEWPTTDWQPVCYEYRASDCDLQDEGITVSLEQLREASRYFSALGFRPPAIDRRYANSDILGTYPAFFEQQPWGDGNTWGAYHPETELLRLSYEDYWVFDREGVWFMYTPTHELFHAIQFAYPALAALWDTGKEGEWIIEGTAVAAEAVRAGDVDAIRRTAALDSPLYDMRTLSGVESRYLSYPFWLYLADRYGGGLPDGITILHDIFSDADNYGTRRRAIDMIDGALRRYDPEGLYDIYPSFIAEYGAEQNRYSDVDTYDVLPPEDAHPGLYNLQIDGTVAPLAAKPYHIRAIGVPAGEDHEASEVEIRLETENPEALHLIVDDTRFDAITRSSGGERNVYTAKFRGDLATDVFPVDEYFVRVVNVSRDPAAYRDHNFKLIVTVYHEYAFMQSNGKAGSQSGLAEQISSASMEKLDRMSGYLSPHGGHQTTLEMGLSNPCVLRLQLFDEGRNPDAVYFQMNHDGPIAPGSYPIVSEPRGIRPENYPNQVLAGFTLGELHPLAQGYPQIYDATGGVLTLTTVTSNWIVGSGRILGTLRSKGYVSGGPPPDGPNPHAIEIDFSIRNQWSTLDSDACVVSRP</sequence>
<keyword evidence="1" id="KW-0614">Plasmid</keyword>